<evidence type="ECO:0000313" key="2">
    <source>
        <dbReference type="EMBL" id="CZT15692.1"/>
    </source>
</evidence>
<dbReference type="OrthoDB" id="3649628at2759"/>
<evidence type="ECO:0000313" key="3">
    <source>
        <dbReference type="Proteomes" id="UP000225277"/>
    </source>
</evidence>
<proteinExistence type="predicted"/>
<keyword evidence="3" id="KW-1185">Reference proteome</keyword>
<organism evidence="2 3">
    <name type="scientific">Ramularia collo-cygni</name>
    <dbReference type="NCBI Taxonomy" id="112498"/>
    <lineage>
        <taxon>Eukaryota</taxon>
        <taxon>Fungi</taxon>
        <taxon>Dikarya</taxon>
        <taxon>Ascomycota</taxon>
        <taxon>Pezizomycotina</taxon>
        <taxon>Dothideomycetes</taxon>
        <taxon>Dothideomycetidae</taxon>
        <taxon>Mycosphaerellales</taxon>
        <taxon>Mycosphaerellaceae</taxon>
        <taxon>Ramularia</taxon>
    </lineage>
</organism>
<dbReference type="Proteomes" id="UP000225277">
    <property type="component" value="Unassembled WGS sequence"/>
</dbReference>
<dbReference type="RefSeq" id="XP_023622588.1">
    <property type="nucleotide sequence ID" value="XM_023766820.1"/>
</dbReference>
<gene>
    <name evidence="2" type="ORF">RCC_01524</name>
</gene>
<reference evidence="2 3" key="1">
    <citation type="submission" date="2016-03" db="EMBL/GenBank/DDBJ databases">
        <authorList>
            <person name="Ploux O."/>
        </authorList>
    </citation>
    <scope>NUCLEOTIDE SEQUENCE [LARGE SCALE GENOMIC DNA]</scope>
    <source>
        <strain evidence="2 3">URUG2</strain>
    </source>
</reference>
<protein>
    <submittedName>
        <fullName evidence="2">Uncharacterized protein</fullName>
    </submittedName>
</protein>
<sequence length="92" mass="9853">MSGPNKARIIALTGGVAAITATGAWYGAGLKTRQEFKQEKQVIIQSSAADKIAQLQSTKEKLIKQRKELQNKINKLTAKPTPDATKTDGSDG</sequence>
<feature type="region of interest" description="Disordered" evidence="1">
    <location>
        <begin position="71"/>
        <end position="92"/>
    </location>
</feature>
<dbReference type="GeneID" id="35596765"/>
<dbReference type="AlphaFoldDB" id="A0A2D3ULX6"/>
<accession>A0A2D3ULX6</accession>
<dbReference type="EMBL" id="FJUY01000001">
    <property type="protein sequence ID" value="CZT15692.1"/>
    <property type="molecule type" value="Genomic_DNA"/>
</dbReference>
<name>A0A2D3ULX6_9PEZI</name>
<evidence type="ECO:0000256" key="1">
    <source>
        <dbReference type="SAM" id="MobiDB-lite"/>
    </source>
</evidence>